<dbReference type="PANTHER" id="PTHR46889:SF7">
    <property type="entry name" value="TRANSPOSASE FOR INSERTION SEQUENCE ELEMENT IS904"/>
    <property type="match status" value="1"/>
</dbReference>
<protein>
    <submittedName>
        <fullName evidence="2">Integrase</fullName>
    </submittedName>
</protein>
<dbReference type="Pfam" id="PF00665">
    <property type="entry name" value="rve"/>
    <property type="match status" value="1"/>
</dbReference>
<gene>
    <name evidence="2" type="ORF">SCFA_10007</name>
</gene>
<organism evidence="2">
    <name type="scientific">anaerobic digester metagenome</name>
    <dbReference type="NCBI Taxonomy" id="1263854"/>
    <lineage>
        <taxon>unclassified sequences</taxon>
        <taxon>metagenomes</taxon>
        <taxon>ecological metagenomes</taxon>
    </lineage>
</organism>
<name>A0A485LU67_9ZZZZ</name>
<dbReference type="GO" id="GO:0015074">
    <property type="term" value="P:DNA integration"/>
    <property type="evidence" value="ECO:0007669"/>
    <property type="project" value="InterPro"/>
</dbReference>
<dbReference type="GO" id="GO:0003676">
    <property type="term" value="F:nucleic acid binding"/>
    <property type="evidence" value="ECO:0007669"/>
    <property type="project" value="InterPro"/>
</dbReference>
<dbReference type="AlphaFoldDB" id="A0A485LU67"/>
<proteinExistence type="predicted"/>
<dbReference type="EMBL" id="CAADRM010000001">
    <property type="protein sequence ID" value="VFU11176.1"/>
    <property type="molecule type" value="Genomic_DNA"/>
</dbReference>
<feature type="domain" description="Integrase catalytic" evidence="1">
    <location>
        <begin position="110"/>
        <end position="269"/>
    </location>
</feature>
<reference evidence="2" key="1">
    <citation type="submission" date="2019-03" db="EMBL/GenBank/DDBJ databases">
        <authorList>
            <person name="Hao L."/>
        </authorList>
    </citation>
    <scope>NUCLEOTIDE SEQUENCE</scope>
</reference>
<dbReference type="InterPro" id="IPR036397">
    <property type="entry name" value="RNaseH_sf"/>
</dbReference>
<dbReference type="NCBIfam" id="NF033516">
    <property type="entry name" value="transpos_IS3"/>
    <property type="match status" value="1"/>
</dbReference>
<dbReference type="InterPro" id="IPR001584">
    <property type="entry name" value="Integrase_cat-core"/>
</dbReference>
<dbReference type="InterPro" id="IPR050900">
    <property type="entry name" value="Transposase_IS3/IS150/IS904"/>
</dbReference>
<dbReference type="PROSITE" id="PS50994">
    <property type="entry name" value="INTEGRASE"/>
    <property type="match status" value="1"/>
</dbReference>
<dbReference type="InterPro" id="IPR025948">
    <property type="entry name" value="HTH-like_dom"/>
</dbReference>
<dbReference type="Gene3D" id="3.30.420.10">
    <property type="entry name" value="Ribonuclease H-like superfamily/Ribonuclease H"/>
    <property type="match status" value="1"/>
</dbReference>
<evidence type="ECO:0000259" key="1">
    <source>
        <dbReference type="PROSITE" id="PS50994"/>
    </source>
</evidence>
<dbReference type="InterPro" id="IPR048020">
    <property type="entry name" value="Transpos_IS3"/>
</dbReference>
<dbReference type="Pfam" id="PF13276">
    <property type="entry name" value="HTH_21"/>
    <property type="match status" value="1"/>
</dbReference>
<dbReference type="SUPFAM" id="SSF53098">
    <property type="entry name" value="Ribonuclease H-like"/>
    <property type="match status" value="1"/>
</dbReference>
<dbReference type="InterPro" id="IPR012337">
    <property type="entry name" value="RNaseH-like_sf"/>
</dbReference>
<accession>A0A485LU67</accession>
<evidence type="ECO:0000313" key="2">
    <source>
        <dbReference type="EMBL" id="VFU11176.1"/>
    </source>
</evidence>
<dbReference type="PANTHER" id="PTHR46889">
    <property type="entry name" value="TRANSPOSASE INSF FOR INSERTION SEQUENCE IS3B-RELATED"/>
    <property type="match status" value="1"/>
</dbReference>
<sequence>MIEPGHPEISVSRQCELIGMNRSVWYYRPVDESEEDLLAKRLIDEQYTSTPFYGSGRMTVCLQKQGLDINRKRVTRLMREMGIQAIYPKPKLSTTDSGHKIYPYLLGGLRIDRPDRVWSSDITYIRMSKGFVYLTAVMDWYSRYVLSWSLSNTMDVHFCLEALQKALMKSTPEIFNTDQGSQYTSTAFTGELIGHGIRVSMDSQGRAFDNIFIERLWRSLKYEEIYLNEYERVKHVVQGISRYFDFYNTRRPHQSLGYKTPHEVHYGQLPSAVNF</sequence>